<dbReference type="InterPro" id="IPR023804">
    <property type="entry name" value="DUF3792_TM"/>
</dbReference>
<proteinExistence type="predicted"/>
<feature type="transmembrane region" description="Helical" evidence="1">
    <location>
        <begin position="50"/>
        <end position="68"/>
    </location>
</feature>
<feature type="transmembrane region" description="Helical" evidence="1">
    <location>
        <begin position="75"/>
        <end position="97"/>
    </location>
</feature>
<keyword evidence="1" id="KW-0812">Transmembrane</keyword>
<sequence>MQLIRRLASFRLEHPILSGLWYAFLWMMMGALVLSLLLQWDILEEISLPNFTYIIHAISLLIGGIVAGKRSSRKGWYQGAVTGFMYGILLILTSFLALDSSITWSDLTLLLPTMCISAFGGMIGVNLSKK</sequence>
<name>A0ABS4FRB7_9BACL</name>
<feature type="transmembrane region" description="Helical" evidence="1">
    <location>
        <begin position="20"/>
        <end position="38"/>
    </location>
</feature>
<evidence type="ECO:0000313" key="2">
    <source>
        <dbReference type="EMBL" id="MBP1904903.1"/>
    </source>
</evidence>
<evidence type="ECO:0000256" key="1">
    <source>
        <dbReference type="SAM" id="Phobius"/>
    </source>
</evidence>
<feature type="transmembrane region" description="Helical" evidence="1">
    <location>
        <begin position="109"/>
        <end position="127"/>
    </location>
</feature>
<dbReference type="NCBIfam" id="TIGR04086">
    <property type="entry name" value="TIGR04086_membr"/>
    <property type="match status" value="1"/>
</dbReference>
<accession>A0ABS4FRB7</accession>
<evidence type="ECO:0000313" key="3">
    <source>
        <dbReference type="Proteomes" id="UP001519272"/>
    </source>
</evidence>
<dbReference type="EMBL" id="JAGGKG010000005">
    <property type="protein sequence ID" value="MBP1904903.1"/>
    <property type="molecule type" value="Genomic_DNA"/>
</dbReference>
<organism evidence="2 3">
    <name type="scientific">Paenibacillus turicensis</name>
    <dbReference type="NCBI Taxonomy" id="160487"/>
    <lineage>
        <taxon>Bacteria</taxon>
        <taxon>Bacillati</taxon>
        <taxon>Bacillota</taxon>
        <taxon>Bacilli</taxon>
        <taxon>Bacillales</taxon>
        <taxon>Paenibacillaceae</taxon>
        <taxon>Paenibacillus</taxon>
    </lineage>
</organism>
<dbReference type="RefSeq" id="WP_210088568.1">
    <property type="nucleotide sequence ID" value="NZ_JAGGKG010000005.1"/>
</dbReference>
<keyword evidence="1" id="KW-1133">Transmembrane helix</keyword>
<gene>
    <name evidence="2" type="ORF">J2Z32_001527</name>
</gene>
<dbReference type="Proteomes" id="UP001519272">
    <property type="component" value="Unassembled WGS sequence"/>
</dbReference>
<keyword evidence="1" id="KW-0472">Membrane</keyword>
<protein>
    <submittedName>
        <fullName evidence="2">Membrane protein (TIGR04086 family)</fullName>
    </submittedName>
</protein>
<dbReference type="Pfam" id="PF12670">
    <property type="entry name" value="DUF3792"/>
    <property type="match status" value="1"/>
</dbReference>
<comment type="caution">
    <text evidence="2">The sequence shown here is derived from an EMBL/GenBank/DDBJ whole genome shotgun (WGS) entry which is preliminary data.</text>
</comment>
<keyword evidence="3" id="KW-1185">Reference proteome</keyword>
<reference evidence="2 3" key="1">
    <citation type="submission" date="2021-03" db="EMBL/GenBank/DDBJ databases">
        <title>Genomic Encyclopedia of Type Strains, Phase IV (KMG-IV): sequencing the most valuable type-strain genomes for metagenomic binning, comparative biology and taxonomic classification.</title>
        <authorList>
            <person name="Goeker M."/>
        </authorList>
    </citation>
    <scope>NUCLEOTIDE SEQUENCE [LARGE SCALE GENOMIC DNA]</scope>
    <source>
        <strain evidence="2 3">DSM 14349</strain>
    </source>
</reference>